<dbReference type="PANTHER" id="PTHR30273:SF2">
    <property type="entry name" value="PROTEIN FECR"/>
    <property type="match status" value="1"/>
</dbReference>
<dbReference type="InterPro" id="IPR032508">
    <property type="entry name" value="FecR_C"/>
</dbReference>
<evidence type="ECO:0000259" key="2">
    <source>
        <dbReference type="Pfam" id="PF04773"/>
    </source>
</evidence>
<dbReference type="InterPro" id="IPR006860">
    <property type="entry name" value="FecR"/>
</dbReference>
<dbReference type="RefSeq" id="WP_211971648.1">
    <property type="nucleotide sequence ID" value="NZ_CBFHAM010000048.1"/>
</dbReference>
<dbReference type="Pfam" id="PF04773">
    <property type="entry name" value="FecR"/>
    <property type="match status" value="1"/>
</dbReference>
<proteinExistence type="predicted"/>
<reference evidence="4 5" key="1">
    <citation type="submission" date="2021-04" db="EMBL/GenBank/DDBJ databases">
        <title>Chitinophaga sp. nov., isolated from the rhizosphere soil.</title>
        <authorList>
            <person name="He S."/>
        </authorList>
    </citation>
    <scope>NUCLEOTIDE SEQUENCE [LARGE SCALE GENOMIC DNA]</scope>
    <source>
        <strain evidence="4 5">2R12</strain>
    </source>
</reference>
<evidence type="ECO:0000313" key="5">
    <source>
        <dbReference type="Proteomes" id="UP000676386"/>
    </source>
</evidence>
<accession>A0ABS5IUB9</accession>
<dbReference type="PIRSF" id="PIRSF018266">
    <property type="entry name" value="FecR"/>
    <property type="match status" value="1"/>
</dbReference>
<keyword evidence="1" id="KW-1133">Transmembrane helix</keyword>
<keyword evidence="5" id="KW-1185">Reference proteome</keyword>
<dbReference type="Pfam" id="PF16344">
    <property type="entry name" value="FecR_C"/>
    <property type="match status" value="1"/>
</dbReference>
<keyword evidence="1" id="KW-0472">Membrane</keyword>
<dbReference type="Gene3D" id="2.60.120.1440">
    <property type="match status" value="1"/>
</dbReference>
<dbReference type="Gene3D" id="3.55.50.30">
    <property type="match status" value="1"/>
</dbReference>
<feature type="transmembrane region" description="Helical" evidence="1">
    <location>
        <begin position="83"/>
        <end position="100"/>
    </location>
</feature>
<dbReference type="EMBL" id="JAGTXB010000002">
    <property type="protein sequence ID" value="MBS0026505.1"/>
    <property type="molecule type" value="Genomic_DNA"/>
</dbReference>
<keyword evidence="1" id="KW-0812">Transmembrane</keyword>
<protein>
    <submittedName>
        <fullName evidence="4">FecR family protein</fullName>
    </submittedName>
</protein>
<sequence>MQITKQQIQQFLDAACTGEEASAIAAYLKNNPEILNSYLQEEWNASTDEGRLTPAEGKMMYQEILQQLPIKKTPVFTLKKTRWVAAAVVLFLAGITALSTKKQHTAKMAQALPVQPDSAHTEQEWKVYLNATGQKKKITLQDSTIVVLSAKSQISCKQPFPANKREIKMKGQVYFDVHKNQSKPFTVYAGNTVTTALGTSFCINMCEKEVTIKLFTGKVMIKPVHGSARGWDSTIFLLPGEQMQYHISKDNIAISAFNKKAPDHTPLHSTILSFNNEPIGTVLDKLSEQYNVAIHYNKKEISGIAFTGTVLPGDSLPVILKIIGKMNRFDITQANGIFTISKQR</sequence>
<comment type="caution">
    <text evidence="4">The sequence shown here is derived from an EMBL/GenBank/DDBJ whole genome shotgun (WGS) entry which is preliminary data.</text>
</comment>
<dbReference type="PANTHER" id="PTHR30273">
    <property type="entry name" value="PERIPLASMIC SIGNAL SENSOR AND SIGMA FACTOR ACTIVATOR FECR-RELATED"/>
    <property type="match status" value="1"/>
</dbReference>
<evidence type="ECO:0000313" key="4">
    <source>
        <dbReference type="EMBL" id="MBS0026505.1"/>
    </source>
</evidence>
<feature type="domain" description="FecR protein" evidence="2">
    <location>
        <begin position="131"/>
        <end position="219"/>
    </location>
</feature>
<dbReference type="Proteomes" id="UP000676386">
    <property type="component" value="Unassembled WGS sequence"/>
</dbReference>
<evidence type="ECO:0000256" key="1">
    <source>
        <dbReference type="SAM" id="Phobius"/>
    </source>
</evidence>
<organism evidence="4 5">
    <name type="scientific">Chitinophaga hostae</name>
    <dbReference type="NCBI Taxonomy" id="2831022"/>
    <lineage>
        <taxon>Bacteria</taxon>
        <taxon>Pseudomonadati</taxon>
        <taxon>Bacteroidota</taxon>
        <taxon>Chitinophagia</taxon>
        <taxon>Chitinophagales</taxon>
        <taxon>Chitinophagaceae</taxon>
        <taxon>Chitinophaga</taxon>
    </lineage>
</organism>
<gene>
    <name evidence="4" type="ORF">KE626_04200</name>
</gene>
<evidence type="ECO:0000259" key="3">
    <source>
        <dbReference type="Pfam" id="PF16344"/>
    </source>
</evidence>
<feature type="domain" description="Protein FecR C-terminal" evidence="3">
    <location>
        <begin position="272"/>
        <end position="338"/>
    </location>
</feature>
<dbReference type="InterPro" id="IPR012373">
    <property type="entry name" value="Ferrdict_sens_TM"/>
</dbReference>
<name>A0ABS5IUB9_9BACT</name>